<evidence type="ECO:0000313" key="2">
    <source>
        <dbReference type="EMBL" id="EHP47162.1"/>
    </source>
</evidence>
<dbReference type="RefSeq" id="WP_009136917.1">
    <property type="nucleotide sequence ID" value="NZ_JH594596.1"/>
</dbReference>
<organism evidence="2 3">
    <name type="scientific">Odoribacter laneus YIT 12061</name>
    <dbReference type="NCBI Taxonomy" id="742817"/>
    <lineage>
        <taxon>Bacteria</taxon>
        <taxon>Pseudomonadati</taxon>
        <taxon>Bacteroidota</taxon>
        <taxon>Bacteroidia</taxon>
        <taxon>Bacteroidales</taxon>
        <taxon>Odoribacteraceae</taxon>
        <taxon>Odoribacter</taxon>
    </lineage>
</organism>
<sequence length="78" mass="8817">MKCAIDQYVINKVRTLRTELGFTQEDLAEAAKITSGFIGDVEAGTRDTKYNLRHLNAFARLFKCSPQIFLPKDPLPDD</sequence>
<dbReference type="GeneID" id="98069334"/>
<proteinExistence type="predicted"/>
<dbReference type="SMART" id="SM00530">
    <property type="entry name" value="HTH_XRE"/>
    <property type="match status" value="1"/>
</dbReference>
<gene>
    <name evidence="2" type="ORF">HMPREF9449_01769</name>
</gene>
<dbReference type="Pfam" id="PF01381">
    <property type="entry name" value="HTH_3"/>
    <property type="match status" value="1"/>
</dbReference>
<dbReference type="InterPro" id="IPR010982">
    <property type="entry name" value="Lambda_DNA-bd_dom_sf"/>
</dbReference>
<dbReference type="CDD" id="cd00093">
    <property type="entry name" value="HTH_XRE"/>
    <property type="match status" value="1"/>
</dbReference>
<dbReference type="SUPFAM" id="SSF47413">
    <property type="entry name" value="lambda repressor-like DNA-binding domains"/>
    <property type="match status" value="1"/>
</dbReference>
<evidence type="ECO:0000313" key="3">
    <source>
        <dbReference type="Proteomes" id="UP000004892"/>
    </source>
</evidence>
<dbReference type="GO" id="GO:0003677">
    <property type="term" value="F:DNA binding"/>
    <property type="evidence" value="ECO:0007669"/>
    <property type="project" value="InterPro"/>
</dbReference>
<protein>
    <recommendedName>
        <fullName evidence="1">HTH cro/C1-type domain-containing protein</fullName>
    </recommendedName>
</protein>
<dbReference type="Gene3D" id="1.10.260.40">
    <property type="entry name" value="lambda repressor-like DNA-binding domains"/>
    <property type="match status" value="1"/>
</dbReference>
<name>H1DHN3_9BACT</name>
<comment type="caution">
    <text evidence="2">The sequence shown here is derived from an EMBL/GenBank/DDBJ whole genome shotgun (WGS) entry which is preliminary data.</text>
</comment>
<dbReference type="Proteomes" id="UP000004892">
    <property type="component" value="Unassembled WGS sequence"/>
</dbReference>
<dbReference type="PATRIC" id="fig|742817.3.peg.1885"/>
<dbReference type="HOGENOM" id="CLU_066192_34_1_10"/>
<dbReference type="STRING" id="742817.HMPREF9449_01769"/>
<keyword evidence="3" id="KW-1185">Reference proteome</keyword>
<dbReference type="eggNOG" id="COG1476">
    <property type="taxonomic scope" value="Bacteria"/>
</dbReference>
<feature type="domain" description="HTH cro/C1-type" evidence="1">
    <location>
        <begin position="13"/>
        <end position="69"/>
    </location>
</feature>
<dbReference type="PROSITE" id="PS50943">
    <property type="entry name" value="HTH_CROC1"/>
    <property type="match status" value="1"/>
</dbReference>
<reference evidence="2 3" key="1">
    <citation type="submission" date="2012-01" db="EMBL/GenBank/DDBJ databases">
        <title>The Genome Sequence of Odoribacter laneus YIT 12061.</title>
        <authorList>
            <consortium name="The Broad Institute Genome Sequencing Platform"/>
            <person name="Earl A."/>
            <person name="Ward D."/>
            <person name="Feldgarden M."/>
            <person name="Gevers D."/>
            <person name="Morotomi M."/>
            <person name="Young S.K."/>
            <person name="Zeng Q."/>
            <person name="Gargeya S."/>
            <person name="Fitzgerald M."/>
            <person name="Haas B."/>
            <person name="Abouelleil A."/>
            <person name="Alvarado L."/>
            <person name="Arachchi H.M."/>
            <person name="Berlin A."/>
            <person name="Chapman S.B."/>
            <person name="Gearin G."/>
            <person name="Goldberg J."/>
            <person name="Griggs A."/>
            <person name="Gujja S."/>
            <person name="Hansen M."/>
            <person name="Heiman D."/>
            <person name="Howarth C."/>
            <person name="Larimer J."/>
            <person name="Lui A."/>
            <person name="MacDonald P.J.P."/>
            <person name="McCowen C."/>
            <person name="Montmayeur A."/>
            <person name="Murphy C."/>
            <person name="Neiman D."/>
            <person name="Pearson M."/>
            <person name="Priest M."/>
            <person name="Roberts A."/>
            <person name="Saif S."/>
            <person name="Shea T."/>
            <person name="Sisk P."/>
            <person name="Stolte C."/>
            <person name="Sykes S."/>
            <person name="Wortman J."/>
            <person name="Nusbaum C."/>
            <person name="Birren B."/>
        </authorList>
    </citation>
    <scope>NUCLEOTIDE SEQUENCE [LARGE SCALE GENOMIC DNA]</scope>
    <source>
        <strain evidence="2 3">YIT 12061</strain>
    </source>
</reference>
<dbReference type="EMBL" id="ADMC01000023">
    <property type="protein sequence ID" value="EHP47162.1"/>
    <property type="molecule type" value="Genomic_DNA"/>
</dbReference>
<evidence type="ECO:0000259" key="1">
    <source>
        <dbReference type="PROSITE" id="PS50943"/>
    </source>
</evidence>
<accession>H1DHN3</accession>
<dbReference type="InterPro" id="IPR001387">
    <property type="entry name" value="Cro/C1-type_HTH"/>
</dbReference>
<dbReference type="AlphaFoldDB" id="H1DHN3"/>